<evidence type="ECO:0000313" key="2">
    <source>
        <dbReference type="EMBL" id="OHS96923.1"/>
    </source>
</evidence>
<feature type="compositionally biased region" description="Polar residues" evidence="1">
    <location>
        <begin position="309"/>
        <end position="318"/>
    </location>
</feature>
<sequence>MENEVLNFADIRLKRVKSPKELKPKTNPSDVVERLTKTDKTRNQKLKILKEEIESAESQKVLVFKSSHRSAIAKSKPKEAQIWDNDGKLIADLQETHIDNVTHENSSQSSNDRYKPLERIEPKNHYPDFLERNANIEPMKNKAPFDVEKPTKKKVITIAEHQKFEERQQKSNEKRQTTPKAQKFHSLMSPGSRKMLKNIKERPKPRKTEEFEDINCTFHPDLSLSKRRKVQGLNVEQAEAREVIKSIEKQTLEIDIEQKKMNDCTFHPHLTSDVKMRNNAKKLIEKRRKEAEEEKENTENNQNSEKANEPNNQKGMNDSNHKTQSDCERKQRKDLKAPKRTREILGLLKMFK</sequence>
<dbReference type="AlphaFoldDB" id="A0A1J4JH48"/>
<gene>
    <name evidence="2" type="ORF">TRFO_02044</name>
</gene>
<organism evidence="2 3">
    <name type="scientific">Tritrichomonas foetus</name>
    <dbReference type="NCBI Taxonomy" id="1144522"/>
    <lineage>
        <taxon>Eukaryota</taxon>
        <taxon>Metamonada</taxon>
        <taxon>Parabasalia</taxon>
        <taxon>Tritrichomonadida</taxon>
        <taxon>Tritrichomonadidae</taxon>
        <taxon>Tritrichomonas</taxon>
    </lineage>
</organism>
<accession>A0A1J4JH48</accession>
<keyword evidence="3" id="KW-1185">Reference proteome</keyword>
<dbReference type="GeneID" id="94825163"/>
<protein>
    <submittedName>
        <fullName evidence="2">Uncharacterized protein</fullName>
    </submittedName>
</protein>
<proteinExistence type="predicted"/>
<feature type="compositionally biased region" description="Basic and acidic residues" evidence="1">
    <location>
        <begin position="319"/>
        <end position="343"/>
    </location>
</feature>
<dbReference type="RefSeq" id="XP_068350060.1">
    <property type="nucleotide sequence ID" value="XM_068490459.1"/>
</dbReference>
<name>A0A1J4JH48_9EUKA</name>
<dbReference type="Proteomes" id="UP000179807">
    <property type="component" value="Unassembled WGS sequence"/>
</dbReference>
<evidence type="ECO:0000256" key="1">
    <source>
        <dbReference type="SAM" id="MobiDB-lite"/>
    </source>
</evidence>
<evidence type="ECO:0000313" key="3">
    <source>
        <dbReference type="Proteomes" id="UP000179807"/>
    </source>
</evidence>
<dbReference type="VEuPathDB" id="TrichDB:TRFO_02044"/>
<feature type="compositionally biased region" description="Basic and acidic residues" evidence="1">
    <location>
        <begin position="161"/>
        <end position="176"/>
    </location>
</feature>
<dbReference type="EMBL" id="MLAK01001148">
    <property type="protein sequence ID" value="OHS96923.1"/>
    <property type="molecule type" value="Genomic_DNA"/>
</dbReference>
<feature type="region of interest" description="Disordered" evidence="1">
    <location>
        <begin position="285"/>
        <end position="352"/>
    </location>
</feature>
<comment type="caution">
    <text evidence="2">The sequence shown here is derived from an EMBL/GenBank/DDBJ whole genome shotgun (WGS) entry which is preliminary data.</text>
</comment>
<feature type="region of interest" description="Disordered" evidence="1">
    <location>
        <begin position="161"/>
        <end position="182"/>
    </location>
</feature>
<reference evidence="2" key="1">
    <citation type="submission" date="2016-10" db="EMBL/GenBank/DDBJ databases">
        <authorList>
            <person name="Benchimol M."/>
            <person name="Almeida L.G."/>
            <person name="Vasconcelos A.T."/>
            <person name="Perreira-Neves A."/>
            <person name="Rosa I.A."/>
            <person name="Tasca T."/>
            <person name="Bogo M.R."/>
            <person name="de Souza W."/>
        </authorList>
    </citation>
    <scope>NUCLEOTIDE SEQUENCE [LARGE SCALE GENOMIC DNA]</scope>
    <source>
        <strain evidence="2">K</strain>
    </source>
</reference>